<organism evidence="1 2">
    <name type="scientific">Allocoleopsis franciscana PCC 7113</name>
    <dbReference type="NCBI Taxonomy" id="1173027"/>
    <lineage>
        <taxon>Bacteria</taxon>
        <taxon>Bacillati</taxon>
        <taxon>Cyanobacteriota</taxon>
        <taxon>Cyanophyceae</taxon>
        <taxon>Coleofasciculales</taxon>
        <taxon>Coleofasciculaceae</taxon>
        <taxon>Allocoleopsis</taxon>
        <taxon>Allocoleopsis franciscana</taxon>
    </lineage>
</organism>
<dbReference type="PROSITE" id="PS50231">
    <property type="entry name" value="RICIN_B_LECTIN"/>
    <property type="match status" value="1"/>
</dbReference>
<protein>
    <submittedName>
        <fullName evidence="1">Uncharacterized protein</fullName>
    </submittedName>
</protein>
<dbReference type="Gene3D" id="3.20.20.190">
    <property type="entry name" value="Phosphatidylinositol (PI) phosphodiesterase"/>
    <property type="match status" value="1"/>
</dbReference>
<dbReference type="PANTHER" id="PTHR13593">
    <property type="match status" value="1"/>
</dbReference>
<dbReference type="GO" id="GO:0008081">
    <property type="term" value="F:phosphoric diester hydrolase activity"/>
    <property type="evidence" value="ECO:0007669"/>
    <property type="project" value="InterPro"/>
</dbReference>
<dbReference type="SUPFAM" id="SSF50370">
    <property type="entry name" value="Ricin B-like lectins"/>
    <property type="match status" value="1"/>
</dbReference>
<reference evidence="1" key="1">
    <citation type="submission" date="2012-06" db="EMBL/GenBank/DDBJ databases">
        <title>Finished chromosome of genome of Microcoleus sp. PCC 7113.</title>
        <authorList>
            <consortium name="US DOE Joint Genome Institute"/>
            <person name="Gugger M."/>
            <person name="Coursin T."/>
            <person name="Rippka R."/>
            <person name="Tandeau De Marsac N."/>
            <person name="Huntemann M."/>
            <person name="Wei C.-L."/>
            <person name="Han J."/>
            <person name="Detter J.C."/>
            <person name="Han C."/>
            <person name="Tapia R."/>
            <person name="Chen A."/>
            <person name="Kyrpides N."/>
            <person name="Mavromatis K."/>
            <person name="Markowitz V."/>
            <person name="Szeto E."/>
            <person name="Ivanova N."/>
            <person name="Pagani I."/>
            <person name="Pati A."/>
            <person name="Goodwin L."/>
            <person name="Nordberg H.P."/>
            <person name="Cantor M.N."/>
            <person name="Hua S.X."/>
            <person name="Woyke T."/>
            <person name="Kerfeld C.A."/>
        </authorList>
    </citation>
    <scope>NUCLEOTIDE SEQUENCE [LARGE SCALE GENOMIC DNA]</scope>
    <source>
        <strain evidence="1">PCC 7113</strain>
    </source>
</reference>
<dbReference type="InterPro" id="IPR035992">
    <property type="entry name" value="Ricin_B-like_lectins"/>
</dbReference>
<evidence type="ECO:0000313" key="1">
    <source>
        <dbReference type="EMBL" id="AFZ18183.1"/>
    </source>
</evidence>
<dbReference type="InterPro" id="IPR051057">
    <property type="entry name" value="PI-PLC_domain"/>
</dbReference>
<sequence length="424" mass="48560">MLKSNPGENIKNFSIPQSLIITLMPKVTQFLITILSEITISSLLLSLVQTTAIAQEQSRTFDSYAWLTTHNAFANYEDSRWSVAYQSHSIDKQLRNGVRAFMLDAHYFEGTNWWICRLSLGYDCYDPGVYLCHGNPGACLTFAGGTYALPRQTFHEAVQTIVNFLKENPKEVVTIFLEDYTSKEQLESSLNKVSNLNDVIYDLSSGWKVTERGWPSLKWMQDNNKRLIIYTKQQNVIPGKTAHTYDFIVENYWSIGSIAENYNKCDKRGESKPYNTKFTWGAPLFTMNHFRDVPSTITAAIDNNYNNLLNRVDNVCSPSAGGKRPNFIAVDFYELPAGYDRALQVVQEINRRFSSLNSNYIQAKYGTNKCIHKQHDGWGNGNPIHIWDCDVGPEENKSWEYDSNTGYIKNRLNRNKCLHKQHDG</sequence>
<keyword evidence="2" id="KW-1185">Reference proteome</keyword>
<dbReference type="HOGENOM" id="CLU_646912_0_0_3"/>
<dbReference type="Gene3D" id="2.80.10.50">
    <property type="match status" value="1"/>
</dbReference>
<dbReference type="Proteomes" id="UP000010471">
    <property type="component" value="Chromosome"/>
</dbReference>
<dbReference type="SUPFAM" id="SSF51695">
    <property type="entry name" value="PLC-like phosphodiesterases"/>
    <property type="match status" value="1"/>
</dbReference>
<gene>
    <name evidence="1" type="ORF">Mic7113_2379</name>
</gene>
<dbReference type="AlphaFoldDB" id="K9WD90"/>
<dbReference type="RefSeq" id="WP_015182332.1">
    <property type="nucleotide sequence ID" value="NC_019738.1"/>
</dbReference>
<proteinExistence type="predicted"/>
<dbReference type="PATRIC" id="fig|1173027.3.peg.2603"/>
<dbReference type="Pfam" id="PF26178">
    <property type="entry name" value="PI-PLC_cat"/>
    <property type="match status" value="1"/>
</dbReference>
<evidence type="ECO:0000313" key="2">
    <source>
        <dbReference type="Proteomes" id="UP000010471"/>
    </source>
</evidence>
<dbReference type="KEGG" id="mic:Mic7113_2379"/>
<dbReference type="PANTHER" id="PTHR13593:SF140">
    <property type="entry name" value="PLC-LIKE PHOSPHODIESTERASE"/>
    <property type="match status" value="1"/>
</dbReference>
<name>K9WD90_9CYAN</name>
<dbReference type="GO" id="GO:0006629">
    <property type="term" value="P:lipid metabolic process"/>
    <property type="evidence" value="ECO:0007669"/>
    <property type="project" value="InterPro"/>
</dbReference>
<dbReference type="STRING" id="1173027.Mic7113_2379"/>
<dbReference type="eggNOG" id="COG3325">
    <property type="taxonomic scope" value="Bacteria"/>
</dbReference>
<accession>K9WD90</accession>
<dbReference type="OrthoDB" id="5240859at2"/>
<dbReference type="EMBL" id="CP003630">
    <property type="protein sequence ID" value="AFZ18183.1"/>
    <property type="molecule type" value="Genomic_DNA"/>
</dbReference>
<dbReference type="InterPro" id="IPR017946">
    <property type="entry name" value="PLC-like_Pdiesterase_TIM-brl"/>
</dbReference>